<dbReference type="Proteomes" id="UP000589036">
    <property type="component" value="Unassembled WGS sequence"/>
</dbReference>
<sequence length="381" mass="41501">MSERFDIVGIDARGTGGGGPLTTCMTYEEIRSIEPPLAAYPTTAQRSDRMEEAQKLTAACDERSEELLPHLGSQDSALDLELLRAAVGDEKLNYLGLSYGSLVGQYYAATFPERVRAMVLDSPVPAHRDARVPLRSDREQMAATEKALDEFFDWCVATPEMCGFGDGDPEGAFDGLVERLERNREAAPGDHTLFTGGDLLVQTAGTLIAPASWEQFAARLQRLEEVERPTKQLPSGWDHTTAAVLGNRCLDRAVPSLPRVHDAHFRAAAAVSPHFGRVYGYGQLKCAVWPAEPAHPHTDGYRYRGGQPMLVIGRTTDPLVPFSWTREVAVTNRASLLTVEGPGHIAFRSGSECVDSAVADYVIHLREPERGATCSTPPPSA</sequence>
<dbReference type="EMBL" id="JACCCC010000001">
    <property type="protein sequence ID" value="NYE48467.1"/>
    <property type="molecule type" value="Genomic_DNA"/>
</dbReference>
<keyword evidence="2" id="KW-0732">Signal</keyword>
<evidence type="ECO:0000313" key="6">
    <source>
        <dbReference type="Proteomes" id="UP000589036"/>
    </source>
</evidence>
<dbReference type="PANTHER" id="PTHR43248">
    <property type="entry name" value="2-SUCCINYL-6-HYDROXY-2,4-CYCLOHEXADIENE-1-CARBOXYLATE SYNTHASE"/>
    <property type="match status" value="1"/>
</dbReference>
<evidence type="ECO:0000256" key="3">
    <source>
        <dbReference type="ARBA" id="ARBA00022801"/>
    </source>
</evidence>
<evidence type="ECO:0000256" key="1">
    <source>
        <dbReference type="ARBA" id="ARBA00010088"/>
    </source>
</evidence>
<dbReference type="SUPFAM" id="SSF53474">
    <property type="entry name" value="alpha/beta-Hydrolases"/>
    <property type="match status" value="1"/>
</dbReference>
<proteinExistence type="inferred from homology"/>
<keyword evidence="3" id="KW-0378">Hydrolase</keyword>
<comment type="caution">
    <text evidence="5">The sequence shown here is derived from an EMBL/GenBank/DDBJ whole genome shotgun (WGS) entry which is preliminary data.</text>
</comment>
<comment type="similarity">
    <text evidence="1">Belongs to the peptidase S33 family.</text>
</comment>
<dbReference type="InterPro" id="IPR051601">
    <property type="entry name" value="Serine_prot/Carboxylest_S33"/>
</dbReference>
<dbReference type="GO" id="GO:0016787">
    <property type="term" value="F:hydrolase activity"/>
    <property type="evidence" value="ECO:0007669"/>
    <property type="project" value="UniProtKB-KW"/>
</dbReference>
<keyword evidence="6" id="KW-1185">Reference proteome</keyword>
<accession>A0A852TYU1</accession>
<dbReference type="RefSeq" id="WP_179644245.1">
    <property type="nucleotide sequence ID" value="NZ_BAAAYY010000004.1"/>
</dbReference>
<feature type="domain" description="Peptidase S33 tripeptidyl aminopeptidase-like C-terminal" evidence="4">
    <location>
        <begin position="273"/>
        <end position="374"/>
    </location>
</feature>
<evidence type="ECO:0000259" key="4">
    <source>
        <dbReference type="Pfam" id="PF08386"/>
    </source>
</evidence>
<dbReference type="InterPro" id="IPR029058">
    <property type="entry name" value="AB_hydrolase_fold"/>
</dbReference>
<gene>
    <name evidence="5" type="ORF">HDA32_003587</name>
</gene>
<dbReference type="PANTHER" id="PTHR43248:SF29">
    <property type="entry name" value="TRIPEPTIDYL AMINOPEPTIDASE"/>
    <property type="match status" value="1"/>
</dbReference>
<evidence type="ECO:0000256" key="2">
    <source>
        <dbReference type="ARBA" id="ARBA00022729"/>
    </source>
</evidence>
<dbReference type="AlphaFoldDB" id="A0A852TYU1"/>
<reference evidence="5 6" key="1">
    <citation type="submission" date="2020-07" db="EMBL/GenBank/DDBJ databases">
        <title>Sequencing the genomes of 1000 actinobacteria strains.</title>
        <authorList>
            <person name="Klenk H.-P."/>
        </authorList>
    </citation>
    <scope>NUCLEOTIDE SEQUENCE [LARGE SCALE GENOMIC DNA]</scope>
    <source>
        <strain evidence="5 6">CXB654</strain>
    </source>
</reference>
<dbReference type="Gene3D" id="3.40.50.1820">
    <property type="entry name" value="alpha/beta hydrolase"/>
    <property type="match status" value="1"/>
</dbReference>
<name>A0A852TYU1_9ACTN</name>
<protein>
    <submittedName>
        <fullName evidence="5">Pimeloyl-ACP methyl ester carboxylesterase</fullName>
    </submittedName>
</protein>
<evidence type="ECO:0000313" key="5">
    <source>
        <dbReference type="EMBL" id="NYE48467.1"/>
    </source>
</evidence>
<dbReference type="InterPro" id="IPR013595">
    <property type="entry name" value="Pept_S33_TAP-like_C"/>
</dbReference>
<organism evidence="5 6">
    <name type="scientific">Spinactinospora alkalitolerans</name>
    <dbReference type="NCBI Taxonomy" id="687207"/>
    <lineage>
        <taxon>Bacteria</taxon>
        <taxon>Bacillati</taxon>
        <taxon>Actinomycetota</taxon>
        <taxon>Actinomycetes</taxon>
        <taxon>Streptosporangiales</taxon>
        <taxon>Nocardiopsidaceae</taxon>
        <taxon>Spinactinospora</taxon>
    </lineage>
</organism>
<dbReference type="Pfam" id="PF08386">
    <property type="entry name" value="Abhydrolase_4"/>
    <property type="match status" value="1"/>
</dbReference>